<keyword evidence="3" id="KW-1185">Reference proteome</keyword>
<name>A0A9Q4KUW1_9EURY</name>
<proteinExistence type="predicted"/>
<dbReference type="Pfam" id="PF17299">
    <property type="entry name" value="DUF5350"/>
    <property type="match status" value="1"/>
</dbReference>
<dbReference type="InterPro" id="IPR035258">
    <property type="entry name" value="DUF5350"/>
</dbReference>
<evidence type="ECO:0000313" key="2">
    <source>
        <dbReference type="EMBL" id="MDE4907770.1"/>
    </source>
</evidence>
<evidence type="ECO:0000256" key="1">
    <source>
        <dbReference type="SAM" id="MobiDB-lite"/>
    </source>
</evidence>
<dbReference type="EMBL" id="JAKELO010000002">
    <property type="protein sequence ID" value="MDE4907770.1"/>
    <property type="molecule type" value="Genomic_DNA"/>
</dbReference>
<accession>A0A9Q4KUW1</accession>
<comment type="caution">
    <text evidence="2">The sequence shown here is derived from an EMBL/GenBank/DDBJ whole genome shotgun (WGS) entry which is preliminary data.</text>
</comment>
<evidence type="ECO:0000313" key="3">
    <source>
        <dbReference type="Proteomes" id="UP001143747"/>
    </source>
</evidence>
<reference evidence="2" key="1">
    <citation type="submission" date="2022-01" db="EMBL/GenBank/DDBJ databases">
        <title>Draft genome of Methanogenium marinum DSM 15558.</title>
        <authorList>
            <person name="Chen S.-C."/>
            <person name="You Y.-T."/>
        </authorList>
    </citation>
    <scope>NUCLEOTIDE SEQUENCE</scope>
    <source>
        <strain evidence="2">DSM 15558</strain>
    </source>
</reference>
<feature type="region of interest" description="Disordered" evidence="1">
    <location>
        <begin position="1"/>
        <end position="97"/>
    </location>
</feature>
<feature type="compositionally biased region" description="Polar residues" evidence="1">
    <location>
        <begin position="1"/>
        <end position="17"/>
    </location>
</feature>
<sequence>MGKTGTTKWTQIKSVSGQVRLVPGKETNYKKPGPNQRFKTGNQLKKALKASQDDGRRGGRSGGRGGRNARGRGRGPENDPRFRRRIRRSPASIKGSK</sequence>
<protein>
    <submittedName>
        <fullName evidence="2">DUF5350 domain-containing protein</fullName>
    </submittedName>
</protein>
<dbReference type="AlphaFoldDB" id="A0A9Q4KUW1"/>
<dbReference type="Proteomes" id="UP001143747">
    <property type="component" value="Unassembled WGS sequence"/>
</dbReference>
<dbReference type="RefSeq" id="WP_274924418.1">
    <property type="nucleotide sequence ID" value="NZ_JAKELO010000002.1"/>
</dbReference>
<organism evidence="2 3">
    <name type="scientific">Methanogenium marinum</name>
    <dbReference type="NCBI Taxonomy" id="348610"/>
    <lineage>
        <taxon>Archaea</taxon>
        <taxon>Methanobacteriati</taxon>
        <taxon>Methanobacteriota</taxon>
        <taxon>Stenosarchaea group</taxon>
        <taxon>Methanomicrobia</taxon>
        <taxon>Methanomicrobiales</taxon>
        <taxon>Methanomicrobiaceae</taxon>
        <taxon>Methanogenium</taxon>
    </lineage>
</organism>
<gene>
    <name evidence="2" type="ORF">L0665_03980</name>
</gene>